<feature type="transmembrane region" description="Helical" evidence="1">
    <location>
        <begin position="31"/>
        <end position="50"/>
    </location>
</feature>
<proteinExistence type="predicted"/>
<dbReference type="AlphaFoldDB" id="A0A928USX2"/>
<feature type="transmembrane region" description="Helical" evidence="1">
    <location>
        <begin position="56"/>
        <end position="74"/>
    </location>
</feature>
<feature type="domain" description="LiaI-LiaF-like transmembrane region" evidence="2">
    <location>
        <begin position="6"/>
        <end position="50"/>
    </location>
</feature>
<dbReference type="Proteomes" id="UP000616201">
    <property type="component" value="Unassembled WGS sequence"/>
</dbReference>
<gene>
    <name evidence="3" type="ORF">C4F49_03420</name>
</gene>
<organism evidence="3 4">
    <name type="scientific">Sphingobacterium hungaricum</name>
    <dbReference type="NCBI Taxonomy" id="2082723"/>
    <lineage>
        <taxon>Bacteria</taxon>
        <taxon>Pseudomonadati</taxon>
        <taxon>Bacteroidota</taxon>
        <taxon>Sphingobacteriia</taxon>
        <taxon>Sphingobacteriales</taxon>
        <taxon>Sphingobacteriaceae</taxon>
        <taxon>Sphingobacterium</taxon>
    </lineage>
</organism>
<comment type="caution">
    <text evidence="3">The sequence shown here is derived from an EMBL/GenBank/DDBJ whole genome shotgun (WGS) entry which is preliminary data.</text>
</comment>
<keyword evidence="1" id="KW-0472">Membrane</keyword>
<reference evidence="3" key="1">
    <citation type="submission" date="2018-02" db="EMBL/GenBank/DDBJ databases">
        <authorList>
            <person name="Vasarhelyi B.M."/>
            <person name="Deshmukh S."/>
            <person name="Balint B."/>
            <person name="Kukolya J."/>
        </authorList>
    </citation>
    <scope>NUCLEOTIDE SEQUENCE</scope>
    <source>
        <strain evidence="3">KB22</strain>
    </source>
</reference>
<protein>
    <recommendedName>
        <fullName evidence="2">LiaI-LiaF-like transmembrane region domain-containing protein</fullName>
    </recommendedName>
</protein>
<dbReference type="RefSeq" id="WP_196935984.1">
    <property type="nucleotide sequence ID" value="NZ_MU158698.1"/>
</dbReference>
<evidence type="ECO:0000259" key="2">
    <source>
        <dbReference type="Pfam" id="PF18917"/>
    </source>
</evidence>
<name>A0A928USX2_9SPHI</name>
<sequence>MKSNTIISGIWLVFIGLVVLLHNFDIIDFNFWAIIKLIPLLIIALGINLIVQNKPYGGYITIGVNVVICSVLLIKGLTTPRDSYSSQDLFSENISINDNKDEDMVQRVESIYENDEKAKLIFNGGSGNYVFEQKDSANLFVAWSINDKMGIELNTTKKDNEQKTLIVNSKSFGKSKNRTNTTYFTLHKNPIWDLEFNIGAANFTCDLSGYKISNMNINSGAANMKLTLGEPLNGVTKIEIATAASKIYLKLPKDAACSYTQESILSSKKISGFDIQEGDVYKTSNFDEATNRYEIDLTGAANSFEVTRY</sequence>
<keyword evidence="4" id="KW-1185">Reference proteome</keyword>
<keyword evidence="1" id="KW-1133">Transmembrane helix</keyword>
<evidence type="ECO:0000313" key="3">
    <source>
        <dbReference type="EMBL" id="MBE8712726.1"/>
    </source>
</evidence>
<dbReference type="Pfam" id="PF18917">
    <property type="entry name" value="LiaI-LiaF-like_TM1"/>
    <property type="match status" value="1"/>
</dbReference>
<dbReference type="InterPro" id="IPR043726">
    <property type="entry name" value="LiaI-LiaF-like_TM1"/>
</dbReference>
<evidence type="ECO:0000256" key="1">
    <source>
        <dbReference type="SAM" id="Phobius"/>
    </source>
</evidence>
<accession>A0A928USX2</accession>
<keyword evidence="1" id="KW-0812">Transmembrane</keyword>
<evidence type="ECO:0000313" key="4">
    <source>
        <dbReference type="Proteomes" id="UP000616201"/>
    </source>
</evidence>
<dbReference type="EMBL" id="PRDK01000003">
    <property type="protein sequence ID" value="MBE8712726.1"/>
    <property type="molecule type" value="Genomic_DNA"/>
</dbReference>
<feature type="transmembrane region" description="Helical" evidence="1">
    <location>
        <begin position="6"/>
        <end position="24"/>
    </location>
</feature>